<comment type="similarity">
    <text evidence="2">Belongs to the protein kinase superfamily. CAMK Ser/Thr protein kinase family.</text>
</comment>
<keyword evidence="9" id="KW-0547">Nucleotide-binding</keyword>
<evidence type="ECO:0000256" key="8">
    <source>
        <dbReference type="ARBA" id="ARBA00022723"/>
    </source>
</evidence>
<evidence type="ECO:0000256" key="14">
    <source>
        <dbReference type="ARBA" id="ARBA00022843"/>
    </source>
</evidence>
<dbReference type="GO" id="GO:0035556">
    <property type="term" value="P:intracellular signal transduction"/>
    <property type="evidence" value="ECO:0007669"/>
    <property type="project" value="TreeGrafter"/>
</dbReference>
<evidence type="ECO:0000256" key="2">
    <source>
        <dbReference type="ARBA" id="ARBA00006692"/>
    </source>
</evidence>
<evidence type="ECO:0000313" key="21">
    <source>
        <dbReference type="Proteomes" id="UP001295444"/>
    </source>
</evidence>
<dbReference type="Gene3D" id="1.10.510.10">
    <property type="entry name" value="Transferase(Phosphotransferase) domain 1"/>
    <property type="match status" value="1"/>
</dbReference>
<dbReference type="GO" id="GO:0000226">
    <property type="term" value="P:microtubule cytoskeleton organization"/>
    <property type="evidence" value="ECO:0007669"/>
    <property type="project" value="TreeGrafter"/>
</dbReference>
<keyword evidence="12" id="KW-0067">ATP-binding</keyword>
<dbReference type="Pfam" id="PF00069">
    <property type="entry name" value="Pkinase"/>
    <property type="match status" value="1"/>
</dbReference>
<keyword evidence="6" id="KW-0597">Phosphoprotein</keyword>
<feature type="domain" description="Protein kinase" evidence="19">
    <location>
        <begin position="1"/>
        <end position="225"/>
    </location>
</feature>
<dbReference type="SMART" id="SM00220">
    <property type="entry name" value="S_TKc"/>
    <property type="match status" value="1"/>
</dbReference>
<keyword evidence="5" id="KW-0723">Serine/threonine-protein kinase</keyword>
<dbReference type="InterPro" id="IPR008271">
    <property type="entry name" value="Ser/Thr_kinase_AS"/>
</dbReference>
<keyword evidence="8" id="KW-0479">Metal-binding</keyword>
<name>A0AAD1SBA2_PELCU</name>
<evidence type="ECO:0000256" key="17">
    <source>
        <dbReference type="ARBA" id="ARBA00048679"/>
    </source>
</evidence>
<dbReference type="GO" id="GO:0007283">
    <property type="term" value="P:spermatogenesis"/>
    <property type="evidence" value="ECO:0007669"/>
    <property type="project" value="UniProtKB-KW"/>
</dbReference>
<dbReference type="EMBL" id="OW240916">
    <property type="protein sequence ID" value="CAH2295946.1"/>
    <property type="molecule type" value="Genomic_DNA"/>
</dbReference>
<evidence type="ECO:0000256" key="12">
    <source>
        <dbReference type="ARBA" id="ARBA00022840"/>
    </source>
</evidence>
<dbReference type="PANTHER" id="PTHR24346">
    <property type="entry name" value="MAP/MICROTUBULE AFFINITY-REGULATING KINASE"/>
    <property type="match status" value="1"/>
</dbReference>
<comment type="catalytic activity">
    <reaction evidence="17">
        <text>L-seryl-[protein] + ATP = O-phospho-L-seryl-[protein] + ADP + H(+)</text>
        <dbReference type="Rhea" id="RHEA:17989"/>
        <dbReference type="Rhea" id="RHEA-COMP:9863"/>
        <dbReference type="Rhea" id="RHEA-COMP:11604"/>
        <dbReference type="ChEBI" id="CHEBI:15378"/>
        <dbReference type="ChEBI" id="CHEBI:29999"/>
        <dbReference type="ChEBI" id="CHEBI:30616"/>
        <dbReference type="ChEBI" id="CHEBI:83421"/>
        <dbReference type="ChEBI" id="CHEBI:456216"/>
        <dbReference type="EC" id="2.7.11.1"/>
    </reaction>
</comment>
<dbReference type="GO" id="GO:0000287">
    <property type="term" value="F:magnesium ion binding"/>
    <property type="evidence" value="ECO:0007669"/>
    <property type="project" value="UniProtKB-ARBA"/>
</dbReference>
<dbReference type="FunFam" id="1.10.510.10:FF:000571">
    <property type="entry name" value="Maternal embryonic leucine zipper kinase"/>
    <property type="match status" value="1"/>
</dbReference>
<dbReference type="SUPFAM" id="SSF56112">
    <property type="entry name" value="Protein kinase-like (PK-like)"/>
    <property type="match status" value="1"/>
</dbReference>
<dbReference type="GO" id="GO:0005524">
    <property type="term" value="F:ATP binding"/>
    <property type="evidence" value="ECO:0007669"/>
    <property type="project" value="UniProtKB-KW"/>
</dbReference>
<dbReference type="PANTHER" id="PTHR24346:SF102">
    <property type="entry name" value="TESTIS-SPECIFIC SERINE_THREONINE-PROTEIN KINASE 1"/>
    <property type="match status" value="1"/>
</dbReference>
<evidence type="ECO:0000256" key="16">
    <source>
        <dbReference type="ARBA" id="ARBA00047899"/>
    </source>
</evidence>
<evidence type="ECO:0000256" key="4">
    <source>
        <dbReference type="ARBA" id="ARBA00022473"/>
    </source>
</evidence>
<evidence type="ECO:0000256" key="15">
    <source>
        <dbReference type="ARBA" id="ARBA00022871"/>
    </source>
</evidence>
<evidence type="ECO:0000256" key="9">
    <source>
        <dbReference type="ARBA" id="ARBA00022741"/>
    </source>
</evidence>
<keyword evidence="7" id="KW-0808">Transferase</keyword>
<dbReference type="PIRSF" id="PIRSF000654">
    <property type="entry name" value="Integrin-linked_kinase"/>
    <property type="match status" value="1"/>
</dbReference>
<feature type="region of interest" description="Disordered" evidence="18">
    <location>
        <begin position="221"/>
        <end position="241"/>
    </location>
</feature>
<reference evidence="20" key="1">
    <citation type="submission" date="2022-03" db="EMBL/GenBank/DDBJ databases">
        <authorList>
            <person name="Alioto T."/>
            <person name="Alioto T."/>
            <person name="Gomez Garrido J."/>
        </authorList>
    </citation>
    <scope>NUCLEOTIDE SEQUENCE</scope>
</reference>
<keyword evidence="11" id="KW-0221">Differentiation</keyword>
<protein>
    <recommendedName>
        <fullName evidence="3">non-specific serine/threonine protein kinase</fullName>
        <ecNumber evidence="3">2.7.11.1</ecNumber>
    </recommendedName>
</protein>
<evidence type="ECO:0000313" key="20">
    <source>
        <dbReference type="EMBL" id="CAH2295946.1"/>
    </source>
</evidence>
<keyword evidence="14" id="KW-0832">Ubl conjugation</keyword>
<dbReference type="InterPro" id="IPR000719">
    <property type="entry name" value="Prot_kinase_dom"/>
</dbReference>
<evidence type="ECO:0000256" key="5">
    <source>
        <dbReference type="ARBA" id="ARBA00022527"/>
    </source>
</evidence>
<keyword evidence="15" id="KW-0744">Spermatogenesis</keyword>
<comment type="cofactor">
    <cofactor evidence="1">
        <name>Mg(2+)</name>
        <dbReference type="ChEBI" id="CHEBI:18420"/>
    </cofactor>
</comment>
<keyword evidence="10 20" id="KW-0418">Kinase</keyword>
<sequence>MLNKKHAPSDFVNRFLPRELAILKTISHPHVVHVFELIELENGVQCIVMELCHTDLLQQIQQEGPFSMSEAQRIFSQIASALQYLHENNIVHRDLKCENVLLTHDQSVKLSDFGFGKHSVNPMELCNTYCGSAAYAPPEVLLGIPYNPRKYDIWSLGVVLYIMVTGKMPFDDSNISKLPEIQQKGVEYPNFITINEKCWSLIKNLLNFSPSDRPDISTVARFTWQGTPKSERKPSRQSDKE</sequence>
<dbReference type="GO" id="GO:0030154">
    <property type="term" value="P:cell differentiation"/>
    <property type="evidence" value="ECO:0007669"/>
    <property type="project" value="UniProtKB-KW"/>
</dbReference>
<proteinExistence type="inferred from homology"/>
<dbReference type="Proteomes" id="UP001295444">
    <property type="component" value="Chromosome 05"/>
</dbReference>
<organism evidence="20 21">
    <name type="scientific">Pelobates cultripes</name>
    <name type="common">Western spadefoot toad</name>
    <dbReference type="NCBI Taxonomy" id="61616"/>
    <lineage>
        <taxon>Eukaryota</taxon>
        <taxon>Metazoa</taxon>
        <taxon>Chordata</taxon>
        <taxon>Craniata</taxon>
        <taxon>Vertebrata</taxon>
        <taxon>Euteleostomi</taxon>
        <taxon>Amphibia</taxon>
        <taxon>Batrachia</taxon>
        <taxon>Anura</taxon>
        <taxon>Pelobatoidea</taxon>
        <taxon>Pelobatidae</taxon>
        <taxon>Pelobates</taxon>
    </lineage>
</organism>
<keyword evidence="21" id="KW-1185">Reference proteome</keyword>
<dbReference type="GO" id="GO:0050321">
    <property type="term" value="F:tau-protein kinase activity"/>
    <property type="evidence" value="ECO:0007669"/>
    <property type="project" value="TreeGrafter"/>
</dbReference>
<comment type="catalytic activity">
    <reaction evidence="16">
        <text>L-threonyl-[protein] + ATP = O-phospho-L-threonyl-[protein] + ADP + H(+)</text>
        <dbReference type="Rhea" id="RHEA:46608"/>
        <dbReference type="Rhea" id="RHEA-COMP:11060"/>
        <dbReference type="Rhea" id="RHEA-COMP:11605"/>
        <dbReference type="ChEBI" id="CHEBI:15378"/>
        <dbReference type="ChEBI" id="CHEBI:30013"/>
        <dbReference type="ChEBI" id="CHEBI:30616"/>
        <dbReference type="ChEBI" id="CHEBI:61977"/>
        <dbReference type="ChEBI" id="CHEBI:456216"/>
        <dbReference type="EC" id="2.7.11.1"/>
    </reaction>
</comment>
<accession>A0AAD1SBA2</accession>
<evidence type="ECO:0000256" key="3">
    <source>
        <dbReference type="ARBA" id="ARBA00012513"/>
    </source>
</evidence>
<keyword evidence="4" id="KW-0217">Developmental protein</keyword>
<evidence type="ECO:0000256" key="6">
    <source>
        <dbReference type="ARBA" id="ARBA00022553"/>
    </source>
</evidence>
<dbReference type="PROSITE" id="PS50011">
    <property type="entry name" value="PROTEIN_KINASE_DOM"/>
    <property type="match status" value="1"/>
</dbReference>
<dbReference type="PROSITE" id="PS00108">
    <property type="entry name" value="PROTEIN_KINASE_ST"/>
    <property type="match status" value="1"/>
</dbReference>
<dbReference type="EC" id="2.7.11.1" evidence="3"/>
<evidence type="ECO:0000256" key="7">
    <source>
        <dbReference type="ARBA" id="ARBA00022679"/>
    </source>
</evidence>
<keyword evidence="13" id="KW-0460">Magnesium</keyword>
<evidence type="ECO:0000256" key="18">
    <source>
        <dbReference type="SAM" id="MobiDB-lite"/>
    </source>
</evidence>
<evidence type="ECO:0000256" key="1">
    <source>
        <dbReference type="ARBA" id="ARBA00001946"/>
    </source>
</evidence>
<evidence type="ECO:0000256" key="13">
    <source>
        <dbReference type="ARBA" id="ARBA00022842"/>
    </source>
</evidence>
<dbReference type="GO" id="GO:0005737">
    <property type="term" value="C:cytoplasm"/>
    <property type="evidence" value="ECO:0007669"/>
    <property type="project" value="TreeGrafter"/>
</dbReference>
<gene>
    <name evidence="20" type="ORF">PECUL_23A010350</name>
</gene>
<evidence type="ECO:0000256" key="10">
    <source>
        <dbReference type="ARBA" id="ARBA00022777"/>
    </source>
</evidence>
<dbReference type="AlphaFoldDB" id="A0AAD1SBA2"/>
<evidence type="ECO:0000259" key="19">
    <source>
        <dbReference type="PROSITE" id="PS50011"/>
    </source>
</evidence>
<feature type="compositionally biased region" description="Basic and acidic residues" evidence="18">
    <location>
        <begin position="229"/>
        <end position="241"/>
    </location>
</feature>
<evidence type="ECO:0000256" key="11">
    <source>
        <dbReference type="ARBA" id="ARBA00022782"/>
    </source>
</evidence>
<dbReference type="InterPro" id="IPR011009">
    <property type="entry name" value="Kinase-like_dom_sf"/>
</dbReference>